<keyword evidence="1" id="KW-0812">Transmembrane</keyword>
<feature type="transmembrane region" description="Helical" evidence="1">
    <location>
        <begin position="87"/>
        <end position="106"/>
    </location>
</feature>
<evidence type="ECO:0000313" key="3">
    <source>
        <dbReference type="Proteomes" id="UP000078512"/>
    </source>
</evidence>
<keyword evidence="3" id="KW-1185">Reference proteome</keyword>
<proteinExistence type="predicted"/>
<keyword evidence="1" id="KW-1133">Transmembrane helix</keyword>
<evidence type="ECO:0000256" key="1">
    <source>
        <dbReference type="SAM" id="Phobius"/>
    </source>
</evidence>
<feature type="transmembrane region" description="Helical" evidence="1">
    <location>
        <begin position="23"/>
        <end position="55"/>
    </location>
</feature>
<gene>
    <name evidence="2" type="ORF">K457DRAFT_883232</name>
</gene>
<accession>A0A197JHY1</accession>
<sequence>MPLSVATHCSSCLMNPSLPPPPVLHLFFVLLSSFLSFTSLSIVLLVTHLLVFFLTPTFARNYPPRNLPFLTHVTTSPSSSSHYFFSLYYSSLSLSPVLCFYFLSIYSSPTPFFHGNQRFFFPSTFNNHSLLHLFSFRKLILQLAFPSLKSFFTFILC</sequence>
<dbReference type="Proteomes" id="UP000078512">
    <property type="component" value="Unassembled WGS sequence"/>
</dbReference>
<reference evidence="2 3" key="1">
    <citation type="submission" date="2016-05" db="EMBL/GenBank/DDBJ databases">
        <title>Genome sequencing reveals origins of a unique bacterial endosymbiosis in the earliest lineages of terrestrial Fungi.</title>
        <authorList>
            <consortium name="DOE Joint Genome Institute"/>
            <person name="Uehling J."/>
            <person name="Gryganskyi A."/>
            <person name="Hameed K."/>
            <person name="Tschaplinski T."/>
            <person name="Misztal P."/>
            <person name="Wu S."/>
            <person name="Desiro A."/>
            <person name="Vande Pol N."/>
            <person name="Du Z.-Y."/>
            <person name="Zienkiewicz A."/>
            <person name="Zienkiewicz K."/>
            <person name="Morin E."/>
            <person name="Tisserant E."/>
            <person name="Splivallo R."/>
            <person name="Hainaut M."/>
            <person name="Henrissat B."/>
            <person name="Ohm R."/>
            <person name="Kuo A."/>
            <person name="Yan J."/>
            <person name="Lipzen A."/>
            <person name="Nolan M."/>
            <person name="Labutti K."/>
            <person name="Barry K."/>
            <person name="Goldstein A."/>
            <person name="Labbe J."/>
            <person name="Schadt C."/>
            <person name="Tuskan G."/>
            <person name="Grigoriev I."/>
            <person name="Martin F."/>
            <person name="Vilgalys R."/>
            <person name="Bonito G."/>
        </authorList>
    </citation>
    <scope>NUCLEOTIDE SEQUENCE [LARGE SCALE GENOMIC DNA]</scope>
    <source>
        <strain evidence="2 3">AG-77</strain>
    </source>
</reference>
<evidence type="ECO:0000313" key="2">
    <source>
        <dbReference type="EMBL" id="OAQ23994.1"/>
    </source>
</evidence>
<protein>
    <submittedName>
        <fullName evidence="2">Uncharacterized protein</fullName>
    </submittedName>
</protein>
<dbReference type="EMBL" id="KV442104">
    <property type="protein sequence ID" value="OAQ23994.1"/>
    <property type="molecule type" value="Genomic_DNA"/>
</dbReference>
<name>A0A197JHY1_9FUNG</name>
<organism evidence="2 3">
    <name type="scientific">Linnemannia elongata AG-77</name>
    <dbReference type="NCBI Taxonomy" id="1314771"/>
    <lineage>
        <taxon>Eukaryota</taxon>
        <taxon>Fungi</taxon>
        <taxon>Fungi incertae sedis</taxon>
        <taxon>Mucoromycota</taxon>
        <taxon>Mortierellomycotina</taxon>
        <taxon>Mortierellomycetes</taxon>
        <taxon>Mortierellales</taxon>
        <taxon>Mortierellaceae</taxon>
        <taxon>Linnemannia</taxon>
    </lineage>
</organism>
<keyword evidence="1" id="KW-0472">Membrane</keyword>
<dbReference type="AlphaFoldDB" id="A0A197JHY1"/>